<feature type="non-terminal residue" evidence="2">
    <location>
        <position position="1"/>
    </location>
</feature>
<comment type="caution">
    <text evidence="2">The sequence shown here is derived from an EMBL/GenBank/DDBJ whole genome shotgun (WGS) entry which is preliminary data.</text>
</comment>
<dbReference type="PANTHER" id="PTHR43534">
    <property type="entry name" value="MIND SUPERFAMILY P-LOOP ATPASE CONTAINING AN INSERTED FERREDOXIN DOMAIN"/>
    <property type="match status" value="1"/>
</dbReference>
<dbReference type="AlphaFoldDB" id="X1SGI3"/>
<dbReference type="SUPFAM" id="SSF52540">
    <property type="entry name" value="P-loop containing nucleoside triphosphate hydrolases"/>
    <property type="match status" value="1"/>
</dbReference>
<dbReference type="SUPFAM" id="SSF54862">
    <property type="entry name" value="4Fe-4S ferredoxins"/>
    <property type="match status" value="1"/>
</dbReference>
<feature type="domain" description="4Fe-4S ferredoxin-type" evidence="1">
    <location>
        <begin position="50"/>
        <end position="75"/>
    </location>
</feature>
<reference evidence="2" key="1">
    <citation type="journal article" date="2014" name="Front. Microbiol.">
        <title>High frequency of phylogenetically diverse reductive dehalogenase-homologous genes in deep subseafloor sedimentary metagenomes.</title>
        <authorList>
            <person name="Kawai M."/>
            <person name="Futagami T."/>
            <person name="Toyoda A."/>
            <person name="Takaki Y."/>
            <person name="Nishi S."/>
            <person name="Hori S."/>
            <person name="Arai W."/>
            <person name="Tsubouchi T."/>
            <person name="Morono Y."/>
            <person name="Uchiyama I."/>
            <person name="Ito T."/>
            <person name="Fujiyama A."/>
            <person name="Inagaki F."/>
            <person name="Takami H."/>
        </authorList>
    </citation>
    <scope>NUCLEOTIDE SEQUENCE</scope>
    <source>
        <strain evidence="2">Expedition CK06-06</strain>
    </source>
</reference>
<feature type="non-terminal residue" evidence="2">
    <location>
        <position position="272"/>
    </location>
</feature>
<dbReference type="Gene3D" id="3.40.50.300">
    <property type="entry name" value="P-loop containing nucleotide triphosphate hydrolases"/>
    <property type="match status" value="1"/>
</dbReference>
<gene>
    <name evidence="2" type="ORF">S12H4_34584</name>
</gene>
<sequence>KGGTGKTILTASFAALAESKVMVDCDVDAADLHLLLHPEIKEKHEFKSGRTARIDKKLCQECDKCIEVCRFNAISNDYIVDPVSCEGCELCGYICPADAIEMEENKSGEWFISDTKYGPFVHAKLGIAEENSGKLVAKIRQVGKEIAENENLEYVIIDGPPGIGCPVFASLTGADLAIIVTEPTLSGIHDMKRVADVVKHFNIDTKVVVNKYDLNLENTKLIETLCKEREIEMVGYISFSQVVIESIENALPLIEFTGDGVSQDVIKIWHKI</sequence>
<evidence type="ECO:0000259" key="1">
    <source>
        <dbReference type="PROSITE" id="PS51379"/>
    </source>
</evidence>
<proteinExistence type="predicted"/>
<dbReference type="InterPro" id="IPR027417">
    <property type="entry name" value="P-loop_NTPase"/>
</dbReference>
<name>X1SGI3_9ZZZZ</name>
<dbReference type="PANTHER" id="PTHR43534:SF1">
    <property type="entry name" value="4FE-4S CLUSTER CONTAINING PARA FAMILY ATPASE PROTEIN"/>
    <property type="match status" value="1"/>
</dbReference>
<dbReference type="Pfam" id="PF01656">
    <property type="entry name" value="CbiA"/>
    <property type="match status" value="1"/>
</dbReference>
<dbReference type="PROSITE" id="PS00198">
    <property type="entry name" value="4FE4S_FER_1"/>
    <property type="match status" value="1"/>
</dbReference>
<dbReference type="Gene3D" id="3.30.70.20">
    <property type="match status" value="1"/>
</dbReference>
<dbReference type="EMBL" id="BARW01020479">
    <property type="protein sequence ID" value="GAI92073.1"/>
    <property type="molecule type" value="Genomic_DNA"/>
</dbReference>
<feature type="domain" description="4Fe-4S ferredoxin-type" evidence="1">
    <location>
        <begin position="76"/>
        <end position="105"/>
    </location>
</feature>
<dbReference type="CDD" id="cd03110">
    <property type="entry name" value="SIMIBI_bact_arch"/>
    <property type="match status" value="1"/>
</dbReference>
<dbReference type="InterPro" id="IPR002586">
    <property type="entry name" value="CobQ/CobB/MinD/ParA_Nub-bd_dom"/>
</dbReference>
<evidence type="ECO:0000313" key="2">
    <source>
        <dbReference type="EMBL" id="GAI92073.1"/>
    </source>
</evidence>
<dbReference type="InterPro" id="IPR017896">
    <property type="entry name" value="4Fe4S_Fe-S-bd"/>
</dbReference>
<dbReference type="PROSITE" id="PS51379">
    <property type="entry name" value="4FE4S_FER_2"/>
    <property type="match status" value="2"/>
</dbReference>
<protein>
    <recommendedName>
        <fullName evidence="1">4Fe-4S ferredoxin-type domain-containing protein</fullName>
    </recommendedName>
</protein>
<organism evidence="2">
    <name type="scientific">marine sediment metagenome</name>
    <dbReference type="NCBI Taxonomy" id="412755"/>
    <lineage>
        <taxon>unclassified sequences</taxon>
        <taxon>metagenomes</taxon>
        <taxon>ecological metagenomes</taxon>
    </lineage>
</organism>
<dbReference type="InterPro" id="IPR017900">
    <property type="entry name" value="4Fe4S_Fe_S_CS"/>
</dbReference>
<dbReference type="Pfam" id="PF00037">
    <property type="entry name" value="Fer4"/>
    <property type="match status" value="1"/>
</dbReference>
<accession>X1SGI3</accession>